<proteinExistence type="inferred from homology"/>
<dbReference type="GO" id="GO:0008170">
    <property type="term" value="F:N-methyltransferase activity"/>
    <property type="evidence" value="ECO:0007669"/>
    <property type="project" value="InterPro"/>
</dbReference>
<name>A0A2S8G4J3_9BACT</name>
<evidence type="ECO:0000256" key="1">
    <source>
        <dbReference type="ARBA" id="ARBA00022603"/>
    </source>
</evidence>
<gene>
    <name evidence="5" type="ORF">C5Y96_05625</name>
</gene>
<dbReference type="GO" id="GO:0003677">
    <property type="term" value="F:DNA binding"/>
    <property type="evidence" value="ECO:0007669"/>
    <property type="project" value="InterPro"/>
</dbReference>
<evidence type="ECO:0000313" key="6">
    <source>
        <dbReference type="Proteomes" id="UP000240009"/>
    </source>
</evidence>
<dbReference type="GO" id="GO:0009007">
    <property type="term" value="F:site-specific DNA-methyltransferase (adenine-specific) activity"/>
    <property type="evidence" value="ECO:0007669"/>
    <property type="project" value="TreeGrafter"/>
</dbReference>
<dbReference type="SUPFAM" id="SSF53335">
    <property type="entry name" value="S-adenosyl-L-methionine-dependent methyltransferases"/>
    <property type="match status" value="1"/>
</dbReference>
<dbReference type="PANTHER" id="PTHR13370">
    <property type="entry name" value="RNA METHYLASE-RELATED"/>
    <property type="match status" value="1"/>
</dbReference>
<feature type="domain" description="DNA methylase N-4/N-6" evidence="4">
    <location>
        <begin position="81"/>
        <end position="287"/>
    </location>
</feature>
<accession>A0A2S8G4J3</accession>
<evidence type="ECO:0000259" key="4">
    <source>
        <dbReference type="Pfam" id="PF01555"/>
    </source>
</evidence>
<protein>
    <recommendedName>
        <fullName evidence="3">Methyltransferase</fullName>
        <ecNumber evidence="3">2.1.1.-</ecNumber>
    </recommendedName>
</protein>
<dbReference type="InterPro" id="IPR002941">
    <property type="entry name" value="DNA_methylase_N4/N6"/>
</dbReference>
<comment type="similarity">
    <text evidence="3">Belongs to the N(4)/N(6)-methyltransferase family.</text>
</comment>
<comment type="caution">
    <text evidence="5">The sequence shown here is derived from an EMBL/GenBank/DDBJ whole genome shotgun (WGS) entry which is preliminary data.</text>
</comment>
<evidence type="ECO:0000313" key="5">
    <source>
        <dbReference type="EMBL" id="PQO39333.1"/>
    </source>
</evidence>
<organism evidence="5 6">
    <name type="scientific">Blastopirellula marina</name>
    <dbReference type="NCBI Taxonomy" id="124"/>
    <lineage>
        <taxon>Bacteria</taxon>
        <taxon>Pseudomonadati</taxon>
        <taxon>Planctomycetota</taxon>
        <taxon>Planctomycetia</taxon>
        <taxon>Pirellulales</taxon>
        <taxon>Pirellulaceae</taxon>
        <taxon>Blastopirellula</taxon>
    </lineage>
</organism>
<dbReference type="PANTHER" id="PTHR13370:SF3">
    <property type="entry name" value="TRNA (GUANINE(10)-N2)-METHYLTRANSFERASE HOMOLOG"/>
    <property type="match status" value="1"/>
</dbReference>
<sequence>MHRRTAQRMGSAFFACVRLLLAVWWRLCLGLPGCRAAFESSPMTKRTQAIKRIYSGRGIELYRGDCLQAMEQMKRRGVEFDAVMTDPPYSSGGLHLSSRQKCTNEKYRQTGHKIEMKAFLGDNMDQRSYRLWAMTWLGTAAELLKPGGLVCLFTDWRQLPTMTDILQGAGLNWCGIVPWDKKNTRPRIGGFNQRCEFIVWGTKGTRPRVGPSLPGAYQMSPVSTQRRVHFAEKPVELMKQLLRAVSESGGESVLDPFAGGATTLVAARELGLRAVGIEKSEAIAEDARQRLKAKPEKISA</sequence>
<dbReference type="AlphaFoldDB" id="A0A2S8G4J3"/>
<evidence type="ECO:0000256" key="2">
    <source>
        <dbReference type="ARBA" id="ARBA00022679"/>
    </source>
</evidence>
<dbReference type="EC" id="2.1.1.-" evidence="3"/>
<dbReference type="GO" id="GO:0032259">
    <property type="term" value="P:methylation"/>
    <property type="evidence" value="ECO:0007669"/>
    <property type="project" value="UniProtKB-KW"/>
</dbReference>
<dbReference type="InterPro" id="IPR029063">
    <property type="entry name" value="SAM-dependent_MTases_sf"/>
</dbReference>
<dbReference type="PRINTS" id="PR00508">
    <property type="entry name" value="S21N4MTFRASE"/>
</dbReference>
<evidence type="ECO:0000256" key="3">
    <source>
        <dbReference type="RuleBase" id="RU362026"/>
    </source>
</evidence>
<dbReference type="CDD" id="cd02440">
    <property type="entry name" value="AdoMet_MTases"/>
    <property type="match status" value="1"/>
</dbReference>
<dbReference type="Gene3D" id="3.40.50.150">
    <property type="entry name" value="Vaccinia Virus protein VP39"/>
    <property type="match status" value="1"/>
</dbReference>
<dbReference type="EMBL" id="PUIA01000016">
    <property type="protein sequence ID" value="PQO39333.1"/>
    <property type="molecule type" value="Genomic_DNA"/>
</dbReference>
<dbReference type="Pfam" id="PF01555">
    <property type="entry name" value="N6_N4_Mtase"/>
    <property type="match status" value="1"/>
</dbReference>
<dbReference type="InterPro" id="IPR001091">
    <property type="entry name" value="RM_Methyltransferase"/>
</dbReference>
<keyword evidence="2" id="KW-0808">Transferase</keyword>
<keyword evidence="1" id="KW-0489">Methyltransferase</keyword>
<reference evidence="5 6" key="1">
    <citation type="submission" date="2018-02" db="EMBL/GenBank/DDBJ databases">
        <title>Comparative genomes isolates from brazilian mangrove.</title>
        <authorList>
            <person name="Araujo J.E."/>
            <person name="Taketani R.G."/>
            <person name="Silva M.C.P."/>
            <person name="Loureco M.V."/>
            <person name="Andreote F.D."/>
        </authorList>
    </citation>
    <scope>NUCLEOTIDE SEQUENCE [LARGE SCALE GENOMIC DNA]</scope>
    <source>
        <strain evidence="5 6">HEX-2 MGV</strain>
    </source>
</reference>
<dbReference type="GO" id="GO:0005737">
    <property type="term" value="C:cytoplasm"/>
    <property type="evidence" value="ECO:0007669"/>
    <property type="project" value="TreeGrafter"/>
</dbReference>
<dbReference type="Proteomes" id="UP000240009">
    <property type="component" value="Unassembled WGS sequence"/>
</dbReference>